<dbReference type="InterPro" id="IPR051398">
    <property type="entry name" value="Polysacch_Deacetylase"/>
</dbReference>
<dbReference type="AlphaFoldDB" id="A0A2T8FB33"/>
<evidence type="ECO:0000313" key="5">
    <source>
        <dbReference type="Proteomes" id="UP000246018"/>
    </source>
</evidence>
<feature type="domain" description="NodB homology" evidence="3">
    <location>
        <begin position="63"/>
        <end position="259"/>
    </location>
</feature>
<dbReference type="GO" id="GO:0016810">
    <property type="term" value="F:hydrolase activity, acting on carbon-nitrogen (but not peptide) bonds"/>
    <property type="evidence" value="ECO:0007669"/>
    <property type="project" value="InterPro"/>
</dbReference>
<name>A0A2T8FB33_9ACTN</name>
<dbReference type="Gene3D" id="3.20.20.370">
    <property type="entry name" value="Glycoside hydrolase/deacetylase"/>
    <property type="match status" value="1"/>
</dbReference>
<dbReference type="CDD" id="cd10918">
    <property type="entry name" value="CE4_NodB_like_5s_6s"/>
    <property type="match status" value="1"/>
</dbReference>
<accession>A0A2T8FB33</accession>
<dbReference type="GO" id="GO:0005576">
    <property type="term" value="C:extracellular region"/>
    <property type="evidence" value="ECO:0007669"/>
    <property type="project" value="UniProtKB-SubCell"/>
</dbReference>
<reference evidence="4 5" key="1">
    <citation type="submission" date="2018-04" db="EMBL/GenBank/DDBJ databases">
        <title>Genome of Nocardioides gansuensis WSJ-1.</title>
        <authorList>
            <person name="Wu S."/>
            <person name="Wang G."/>
        </authorList>
    </citation>
    <scope>NUCLEOTIDE SEQUENCE [LARGE SCALE GENOMIC DNA]</scope>
    <source>
        <strain evidence="4 5">WSJ-1</strain>
    </source>
</reference>
<protein>
    <submittedName>
        <fullName evidence="4">Polysaccharide deacetylase</fullName>
    </submittedName>
</protein>
<dbReference type="RefSeq" id="WP_116572353.1">
    <property type="nucleotide sequence ID" value="NZ_QDGZ01000004.1"/>
</dbReference>
<dbReference type="Pfam" id="PF01522">
    <property type="entry name" value="Polysacc_deac_1"/>
    <property type="match status" value="1"/>
</dbReference>
<gene>
    <name evidence="4" type="ORF">DDE18_11300</name>
</gene>
<evidence type="ECO:0000259" key="3">
    <source>
        <dbReference type="PROSITE" id="PS51677"/>
    </source>
</evidence>
<dbReference type="InterPro" id="IPR011330">
    <property type="entry name" value="Glyco_hydro/deAcase_b/a-brl"/>
</dbReference>
<dbReference type="PROSITE" id="PS51677">
    <property type="entry name" value="NODB"/>
    <property type="match status" value="1"/>
</dbReference>
<sequence>MRPLPILLYHSVDDEPHPDVARWSVTPQQFAEHMAVLRHGGWSTITLTDLVRLTDAGAALPDRCVAVTFDDGFEDVLTRAMPAMDGMVGTVYVTSGWLRGRPGDDSGAPGRMLAPRQLPEIMVNGWEVGVHGHRHVALDAVSRSTASRDIGDSKHLVEDALGAATTSFAYPYGYHDRHVQHLVREAGFGHAVGVKNAHTHAHDDRYGIARITVERGMTANWLEMTLDQPTPRTAPHRERLRTTGWRQVRRARAAFIGTA</sequence>
<evidence type="ECO:0000256" key="2">
    <source>
        <dbReference type="ARBA" id="ARBA00022729"/>
    </source>
</evidence>
<dbReference type="SUPFAM" id="SSF88713">
    <property type="entry name" value="Glycoside hydrolase/deacetylase"/>
    <property type="match status" value="1"/>
</dbReference>
<keyword evidence="2" id="KW-0732">Signal</keyword>
<comment type="subcellular location">
    <subcellularLocation>
        <location evidence="1">Secreted</location>
    </subcellularLocation>
</comment>
<dbReference type="EMBL" id="QDGZ01000004">
    <property type="protein sequence ID" value="PVG82922.1"/>
    <property type="molecule type" value="Genomic_DNA"/>
</dbReference>
<organism evidence="4 5">
    <name type="scientific">Nocardioides gansuensis</name>
    <dbReference type="NCBI Taxonomy" id="2138300"/>
    <lineage>
        <taxon>Bacteria</taxon>
        <taxon>Bacillati</taxon>
        <taxon>Actinomycetota</taxon>
        <taxon>Actinomycetes</taxon>
        <taxon>Propionibacteriales</taxon>
        <taxon>Nocardioidaceae</taxon>
        <taxon>Nocardioides</taxon>
    </lineage>
</organism>
<evidence type="ECO:0000256" key="1">
    <source>
        <dbReference type="ARBA" id="ARBA00004613"/>
    </source>
</evidence>
<dbReference type="PANTHER" id="PTHR34216:SF3">
    <property type="entry name" value="POLY-BETA-1,6-N-ACETYL-D-GLUCOSAMINE N-DEACETYLASE"/>
    <property type="match status" value="1"/>
</dbReference>
<keyword evidence="5" id="KW-1185">Reference proteome</keyword>
<dbReference type="GO" id="GO:0005975">
    <property type="term" value="P:carbohydrate metabolic process"/>
    <property type="evidence" value="ECO:0007669"/>
    <property type="project" value="InterPro"/>
</dbReference>
<comment type="caution">
    <text evidence="4">The sequence shown here is derived from an EMBL/GenBank/DDBJ whole genome shotgun (WGS) entry which is preliminary data.</text>
</comment>
<dbReference type="OrthoDB" id="9782872at2"/>
<dbReference type="PANTHER" id="PTHR34216">
    <property type="match status" value="1"/>
</dbReference>
<proteinExistence type="predicted"/>
<dbReference type="Proteomes" id="UP000246018">
    <property type="component" value="Unassembled WGS sequence"/>
</dbReference>
<dbReference type="InterPro" id="IPR002509">
    <property type="entry name" value="NODB_dom"/>
</dbReference>
<evidence type="ECO:0000313" key="4">
    <source>
        <dbReference type="EMBL" id="PVG82922.1"/>
    </source>
</evidence>